<evidence type="ECO:0000256" key="3">
    <source>
        <dbReference type="ARBA" id="ARBA00022801"/>
    </source>
</evidence>
<dbReference type="Proteomes" id="UP000482800">
    <property type="component" value="Unassembled WGS sequence"/>
</dbReference>
<evidence type="ECO:0000313" key="7">
    <source>
        <dbReference type="Proteomes" id="UP000482800"/>
    </source>
</evidence>
<evidence type="ECO:0000256" key="4">
    <source>
        <dbReference type="ARBA" id="ARBA00023098"/>
    </source>
</evidence>
<accession>A0A6V8KNJ0</accession>
<evidence type="ECO:0000313" key="6">
    <source>
        <dbReference type="EMBL" id="GFJ83739.1"/>
    </source>
</evidence>
<protein>
    <recommendedName>
        <fullName evidence="5">PLD phosphodiesterase domain-containing protein</fullName>
    </recommendedName>
</protein>
<evidence type="ECO:0000259" key="5">
    <source>
        <dbReference type="PROSITE" id="PS50035"/>
    </source>
</evidence>
<gene>
    <name evidence="6" type="ORF">Phou_079190</name>
</gene>
<dbReference type="GO" id="GO:0004630">
    <property type="term" value="F:phospholipase D activity"/>
    <property type="evidence" value="ECO:0007669"/>
    <property type="project" value="UniProtKB-EC"/>
</dbReference>
<keyword evidence="3" id="KW-0378">Hydrolase</keyword>
<comment type="catalytic activity">
    <reaction evidence="1">
        <text>a 1,2-diacyl-sn-glycero-3-phosphocholine + H2O = a 1,2-diacyl-sn-glycero-3-phosphate + choline + H(+)</text>
        <dbReference type="Rhea" id="RHEA:14445"/>
        <dbReference type="ChEBI" id="CHEBI:15354"/>
        <dbReference type="ChEBI" id="CHEBI:15377"/>
        <dbReference type="ChEBI" id="CHEBI:15378"/>
        <dbReference type="ChEBI" id="CHEBI:57643"/>
        <dbReference type="ChEBI" id="CHEBI:58608"/>
        <dbReference type="EC" id="3.1.4.4"/>
    </reaction>
</comment>
<keyword evidence="2" id="KW-0677">Repeat</keyword>
<evidence type="ECO:0000256" key="2">
    <source>
        <dbReference type="ARBA" id="ARBA00022737"/>
    </source>
</evidence>
<dbReference type="GO" id="GO:0009395">
    <property type="term" value="P:phospholipid catabolic process"/>
    <property type="evidence" value="ECO:0007669"/>
    <property type="project" value="TreeGrafter"/>
</dbReference>
<reference evidence="6 7" key="2">
    <citation type="submission" date="2020-03" db="EMBL/GenBank/DDBJ databases">
        <authorList>
            <person name="Ichikawa N."/>
            <person name="Kimura A."/>
            <person name="Kitahashi Y."/>
            <person name="Uohara A."/>
        </authorList>
    </citation>
    <scope>NUCLEOTIDE SEQUENCE [LARGE SCALE GENOMIC DNA]</scope>
    <source>
        <strain evidence="6 7">NBRC 108639</strain>
    </source>
</reference>
<dbReference type="Pfam" id="PF13091">
    <property type="entry name" value="PLDc_2"/>
    <property type="match status" value="1"/>
</dbReference>
<comment type="caution">
    <text evidence="6">The sequence shown here is derived from an EMBL/GenBank/DDBJ whole genome shotgun (WGS) entry which is preliminary data.</text>
</comment>
<dbReference type="EMBL" id="BLPF01000003">
    <property type="protein sequence ID" value="GFJ83739.1"/>
    <property type="molecule type" value="Genomic_DNA"/>
</dbReference>
<dbReference type="InterPro" id="IPR025202">
    <property type="entry name" value="PLD-like_dom"/>
</dbReference>
<keyword evidence="7" id="KW-1185">Reference proteome</keyword>
<dbReference type="PROSITE" id="PS50035">
    <property type="entry name" value="PLD"/>
    <property type="match status" value="1"/>
</dbReference>
<dbReference type="InterPro" id="IPR001736">
    <property type="entry name" value="PLipase_D/transphosphatidylase"/>
</dbReference>
<organism evidence="6 7">
    <name type="scientific">Phytohabitans houttuyneae</name>
    <dbReference type="NCBI Taxonomy" id="1076126"/>
    <lineage>
        <taxon>Bacteria</taxon>
        <taxon>Bacillati</taxon>
        <taxon>Actinomycetota</taxon>
        <taxon>Actinomycetes</taxon>
        <taxon>Micromonosporales</taxon>
        <taxon>Micromonosporaceae</taxon>
    </lineage>
</organism>
<evidence type="ECO:0000256" key="1">
    <source>
        <dbReference type="ARBA" id="ARBA00000798"/>
    </source>
</evidence>
<dbReference type="PANTHER" id="PTHR18896">
    <property type="entry name" value="PHOSPHOLIPASE D"/>
    <property type="match status" value="1"/>
</dbReference>
<sequence>MFAPNGEMGIYSLLVDALDKTTRTIYLEDQYLVNTLPMAGNPPITDAIRRAIERPSFQKMIILVAGTGTVQVELLQAGTRRADFIRQLGPTAASKVSTYVYRADANSPYWLHSKLWIFDDQFAVIGSANCNRRGYSHDSELNVGIADPERRTGGKHFAHRLRMDLWLKHLNGQPAGAGNTKAGRLGDRDVLDFVAASPLWDKAPLLIKTDFTASPEPDLPLTKRIVDARFPRAARLYGVLSSRELDWSFVDPNGA</sequence>
<feature type="domain" description="PLD phosphodiesterase" evidence="5">
    <location>
        <begin position="107"/>
        <end position="134"/>
    </location>
</feature>
<dbReference type="Gene3D" id="3.30.870.10">
    <property type="entry name" value="Endonuclease Chain A"/>
    <property type="match status" value="1"/>
</dbReference>
<reference evidence="6 7" key="1">
    <citation type="submission" date="2020-03" db="EMBL/GenBank/DDBJ databases">
        <title>Whole genome shotgun sequence of Phytohabitans houttuyneae NBRC 108639.</title>
        <authorList>
            <person name="Komaki H."/>
            <person name="Tamura T."/>
        </authorList>
    </citation>
    <scope>NUCLEOTIDE SEQUENCE [LARGE SCALE GENOMIC DNA]</scope>
    <source>
        <strain evidence="6 7">NBRC 108639</strain>
    </source>
</reference>
<keyword evidence="4" id="KW-0443">Lipid metabolism</keyword>
<proteinExistence type="predicted"/>
<dbReference type="SUPFAM" id="SSF56024">
    <property type="entry name" value="Phospholipase D/nuclease"/>
    <property type="match status" value="1"/>
</dbReference>
<dbReference type="PANTHER" id="PTHR18896:SF76">
    <property type="entry name" value="PHOSPHOLIPASE"/>
    <property type="match status" value="1"/>
</dbReference>
<name>A0A6V8KNJ0_9ACTN</name>
<dbReference type="AlphaFoldDB" id="A0A6V8KNJ0"/>
<dbReference type="InterPro" id="IPR015679">
    <property type="entry name" value="PLipase_D_fam"/>
</dbReference>
<dbReference type="SMART" id="SM00155">
    <property type="entry name" value="PLDc"/>
    <property type="match status" value="1"/>
</dbReference>